<reference evidence="2 3" key="1">
    <citation type="journal article" date="2021" name="BMC Biol.">
        <title>Horizontally acquired antibacterial genes associated with adaptive radiation of ladybird beetles.</title>
        <authorList>
            <person name="Li H.S."/>
            <person name="Tang X.F."/>
            <person name="Huang Y.H."/>
            <person name="Xu Z.Y."/>
            <person name="Chen M.L."/>
            <person name="Du X.Y."/>
            <person name="Qiu B.Y."/>
            <person name="Chen P.T."/>
            <person name="Zhang W."/>
            <person name="Slipinski A."/>
            <person name="Escalona H.E."/>
            <person name="Waterhouse R.M."/>
            <person name="Zwick A."/>
            <person name="Pang H."/>
        </authorList>
    </citation>
    <scope>NUCLEOTIDE SEQUENCE [LARGE SCALE GENOMIC DNA]</scope>
    <source>
        <strain evidence="2">SYSU2018</strain>
    </source>
</reference>
<keyword evidence="1" id="KW-0732">Signal</keyword>
<dbReference type="AlphaFoldDB" id="A0ABD2NJD0"/>
<evidence type="ECO:0000256" key="1">
    <source>
        <dbReference type="SAM" id="SignalP"/>
    </source>
</evidence>
<feature type="signal peptide" evidence="1">
    <location>
        <begin position="1"/>
        <end position="20"/>
    </location>
</feature>
<comment type="caution">
    <text evidence="2">The sequence shown here is derived from an EMBL/GenBank/DDBJ whole genome shotgun (WGS) entry which is preliminary data.</text>
</comment>
<proteinExistence type="predicted"/>
<accession>A0ABD2NJD0</accession>
<protein>
    <submittedName>
        <fullName evidence="2">Uncharacterized protein</fullName>
    </submittedName>
</protein>
<sequence>MHCGTFIKLLLASFLPIVFTKDLCEYIHIPKRNISMVCCVNNTMSEMSFREFHEIKRVETVFLGMNGSFYICESGTNLYNRNAVGKRDDDSIIFPDTSRNKVETTKIPMLGNKNFGDVPLRCPEGTTLDSDGICVESWD</sequence>
<dbReference type="Proteomes" id="UP001516400">
    <property type="component" value="Unassembled WGS sequence"/>
</dbReference>
<name>A0ABD2NJD0_9CUCU</name>
<dbReference type="EMBL" id="JABFTP020000124">
    <property type="protein sequence ID" value="KAL3278796.1"/>
    <property type="molecule type" value="Genomic_DNA"/>
</dbReference>
<gene>
    <name evidence="2" type="ORF">HHI36_016319</name>
</gene>
<evidence type="ECO:0000313" key="3">
    <source>
        <dbReference type="Proteomes" id="UP001516400"/>
    </source>
</evidence>
<organism evidence="2 3">
    <name type="scientific">Cryptolaemus montrouzieri</name>
    <dbReference type="NCBI Taxonomy" id="559131"/>
    <lineage>
        <taxon>Eukaryota</taxon>
        <taxon>Metazoa</taxon>
        <taxon>Ecdysozoa</taxon>
        <taxon>Arthropoda</taxon>
        <taxon>Hexapoda</taxon>
        <taxon>Insecta</taxon>
        <taxon>Pterygota</taxon>
        <taxon>Neoptera</taxon>
        <taxon>Endopterygota</taxon>
        <taxon>Coleoptera</taxon>
        <taxon>Polyphaga</taxon>
        <taxon>Cucujiformia</taxon>
        <taxon>Coccinelloidea</taxon>
        <taxon>Coccinellidae</taxon>
        <taxon>Scymninae</taxon>
        <taxon>Scymnini</taxon>
        <taxon>Cryptolaemus</taxon>
    </lineage>
</organism>
<keyword evidence="3" id="KW-1185">Reference proteome</keyword>
<feature type="chain" id="PRO_5044809531" evidence="1">
    <location>
        <begin position="21"/>
        <end position="139"/>
    </location>
</feature>
<evidence type="ECO:0000313" key="2">
    <source>
        <dbReference type="EMBL" id="KAL3278796.1"/>
    </source>
</evidence>